<name>A0ABW3HV16_9BACL</name>
<keyword evidence="3" id="KW-1003">Cell membrane</keyword>
<comment type="subcellular location">
    <subcellularLocation>
        <location evidence="1 7">Cell membrane</location>
        <topology evidence="1 7">Multi-pass membrane protein</topology>
    </subcellularLocation>
</comment>
<feature type="domain" description="ABC transmembrane type-1" evidence="8">
    <location>
        <begin position="76"/>
        <end position="270"/>
    </location>
</feature>
<dbReference type="CDD" id="cd06261">
    <property type="entry name" value="TM_PBP2"/>
    <property type="match status" value="1"/>
</dbReference>
<feature type="transmembrane region" description="Helical" evidence="7">
    <location>
        <begin position="80"/>
        <end position="100"/>
    </location>
</feature>
<dbReference type="Proteomes" id="UP001596989">
    <property type="component" value="Unassembled WGS sequence"/>
</dbReference>
<dbReference type="Gene3D" id="1.10.3720.10">
    <property type="entry name" value="MetI-like"/>
    <property type="match status" value="1"/>
</dbReference>
<feature type="transmembrane region" description="Helical" evidence="7">
    <location>
        <begin position="259"/>
        <end position="276"/>
    </location>
</feature>
<dbReference type="PANTHER" id="PTHR43744:SF9">
    <property type="entry name" value="POLYGALACTURONAN_RHAMNOGALACTURONAN TRANSPORT SYSTEM PERMEASE PROTEIN YTCP"/>
    <property type="match status" value="1"/>
</dbReference>
<proteinExistence type="inferred from homology"/>
<accession>A0ABW3HV16</accession>
<evidence type="ECO:0000256" key="3">
    <source>
        <dbReference type="ARBA" id="ARBA00022475"/>
    </source>
</evidence>
<feature type="transmembrane region" description="Helical" evidence="7">
    <location>
        <begin position="142"/>
        <end position="163"/>
    </location>
</feature>
<keyword evidence="10" id="KW-1185">Reference proteome</keyword>
<dbReference type="InterPro" id="IPR000515">
    <property type="entry name" value="MetI-like"/>
</dbReference>
<dbReference type="SUPFAM" id="SSF161098">
    <property type="entry name" value="MetI-like"/>
    <property type="match status" value="1"/>
</dbReference>
<dbReference type="InterPro" id="IPR035906">
    <property type="entry name" value="MetI-like_sf"/>
</dbReference>
<evidence type="ECO:0000256" key="1">
    <source>
        <dbReference type="ARBA" id="ARBA00004651"/>
    </source>
</evidence>
<comment type="caution">
    <text evidence="9">The sequence shown here is derived from an EMBL/GenBank/DDBJ whole genome shotgun (WGS) entry which is preliminary data.</text>
</comment>
<gene>
    <name evidence="9" type="ORF">ACFQ2I_18610</name>
</gene>
<keyword evidence="5 7" id="KW-1133">Transmembrane helix</keyword>
<comment type="similarity">
    <text evidence="7">Belongs to the binding-protein-dependent transport system permease family.</text>
</comment>
<keyword evidence="6 7" id="KW-0472">Membrane</keyword>
<dbReference type="EMBL" id="JBHTJZ010000035">
    <property type="protein sequence ID" value="MFD0961367.1"/>
    <property type="molecule type" value="Genomic_DNA"/>
</dbReference>
<feature type="transmembrane region" description="Helical" evidence="7">
    <location>
        <begin position="12"/>
        <end position="36"/>
    </location>
</feature>
<organism evidence="9 10">
    <name type="scientific">Paenibacillus chungangensis</name>
    <dbReference type="NCBI Taxonomy" id="696535"/>
    <lineage>
        <taxon>Bacteria</taxon>
        <taxon>Bacillati</taxon>
        <taxon>Bacillota</taxon>
        <taxon>Bacilli</taxon>
        <taxon>Bacillales</taxon>
        <taxon>Paenibacillaceae</taxon>
        <taxon>Paenibacillus</taxon>
    </lineage>
</organism>
<dbReference type="PROSITE" id="PS50928">
    <property type="entry name" value="ABC_TM1"/>
    <property type="match status" value="1"/>
</dbReference>
<feature type="transmembrane region" description="Helical" evidence="7">
    <location>
        <begin position="184"/>
        <end position="206"/>
    </location>
</feature>
<evidence type="ECO:0000256" key="4">
    <source>
        <dbReference type="ARBA" id="ARBA00022692"/>
    </source>
</evidence>
<evidence type="ECO:0000256" key="6">
    <source>
        <dbReference type="ARBA" id="ARBA00023136"/>
    </source>
</evidence>
<dbReference type="RefSeq" id="WP_377566872.1">
    <property type="nucleotide sequence ID" value="NZ_JBHTJZ010000035.1"/>
</dbReference>
<evidence type="ECO:0000259" key="8">
    <source>
        <dbReference type="PROSITE" id="PS50928"/>
    </source>
</evidence>
<evidence type="ECO:0000313" key="9">
    <source>
        <dbReference type="EMBL" id="MFD0961367.1"/>
    </source>
</evidence>
<feature type="transmembrane region" description="Helical" evidence="7">
    <location>
        <begin position="112"/>
        <end position="130"/>
    </location>
</feature>
<evidence type="ECO:0000256" key="2">
    <source>
        <dbReference type="ARBA" id="ARBA00022448"/>
    </source>
</evidence>
<keyword evidence="2 7" id="KW-0813">Transport</keyword>
<evidence type="ECO:0000256" key="5">
    <source>
        <dbReference type="ARBA" id="ARBA00022989"/>
    </source>
</evidence>
<reference evidence="10" key="1">
    <citation type="journal article" date="2019" name="Int. J. Syst. Evol. Microbiol.">
        <title>The Global Catalogue of Microorganisms (GCM) 10K type strain sequencing project: providing services to taxonomists for standard genome sequencing and annotation.</title>
        <authorList>
            <consortium name="The Broad Institute Genomics Platform"/>
            <consortium name="The Broad Institute Genome Sequencing Center for Infectious Disease"/>
            <person name="Wu L."/>
            <person name="Ma J."/>
        </authorList>
    </citation>
    <scope>NUCLEOTIDE SEQUENCE [LARGE SCALE GENOMIC DNA]</scope>
    <source>
        <strain evidence="10">CCUG 59129</strain>
    </source>
</reference>
<evidence type="ECO:0000256" key="7">
    <source>
        <dbReference type="RuleBase" id="RU363032"/>
    </source>
</evidence>
<dbReference type="PANTHER" id="PTHR43744">
    <property type="entry name" value="ABC TRANSPORTER PERMEASE PROTEIN MG189-RELATED-RELATED"/>
    <property type="match status" value="1"/>
</dbReference>
<sequence length="291" mass="32594">MKLYRTPAGMAFDIGNSLLMGLLIVFTLYPCLYVLYASLSDPTLLYNNGKLLLFPVGFNVEGYQLVFKNPMIWIGYKNTLIYVVLGTAINMMMTTLAAYALSRSYLPGKRTLLLLIIFTMYFSGGLIPNFLLVKSLHLYDTIWALVLPGAISTWNLIIMRTYFVGIPESMEESAKVDGANDFIILIRIMIPLAIPIMAVMVLFYSVAHWNSFMGPLIYLNDREKFPIQLILREILIAGSTDSMTAGAQEQAILAESVKYATIIVSTLPIMLVYPFLQKYFVKGIMIGAIKG</sequence>
<keyword evidence="4 7" id="KW-0812">Transmembrane</keyword>
<dbReference type="Pfam" id="PF00528">
    <property type="entry name" value="BPD_transp_1"/>
    <property type="match status" value="1"/>
</dbReference>
<protein>
    <submittedName>
        <fullName evidence="9">Carbohydrate ABC transporter permease</fullName>
    </submittedName>
</protein>
<evidence type="ECO:0000313" key="10">
    <source>
        <dbReference type="Proteomes" id="UP001596989"/>
    </source>
</evidence>